<dbReference type="RefSeq" id="WP_006908367.1">
    <property type="nucleotide sequence ID" value="NZ_JH932292.1"/>
</dbReference>
<feature type="domain" description="VOC" evidence="1">
    <location>
        <begin position="9"/>
        <end position="124"/>
    </location>
</feature>
<dbReference type="HOGENOM" id="CLU_059557_0_0_9"/>
<evidence type="ECO:0000259" key="1">
    <source>
        <dbReference type="PROSITE" id="PS51819"/>
    </source>
</evidence>
<dbReference type="Proteomes" id="UP000004465">
    <property type="component" value="Unassembled WGS sequence"/>
</dbReference>
<sequence length="283" mass="32530">MLTTTYPIVPKKVQLNALNSTHLAQYYQEQLGFTLIKEKDKIFSLGNRDADILLEIFPHAQKKVNKTSGLYHTAFLFPKESDLAHFYKYLKTHHTPLQGASHHGYSKALYLQDPEGNGLEFYYDLPISQWDINKEGQIKGVTNRLDLSELSQLVSSTAPDYQLPRQTKVGHFHLQVGQLDKVAHFYQTILHLATKQKINHHAQFLASGLYHHHLALNTWLGLELDHPHTNTQGIRSCVWQCHPTEITAIIQRLNELHYPYTNKKIGIELIDPAGIRLKINRMD</sequence>
<evidence type="ECO:0000313" key="3">
    <source>
        <dbReference type="Proteomes" id="UP000004465"/>
    </source>
</evidence>
<dbReference type="Pfam" id="PF00903">
    <property type="entry name" value="Glyoxalase"/>
    <property type="match status" value="1"/>
</dbReference>
<proteinExistence type="predicted"/>
<dbReference type="STRING" id="883111.HMPREF9706_01046"/>
<organism evidence="2 3">
    <name type="scientific">Facklamia hominis CCUG 36813</name>
    <dbReference type="NCBI Taxonomy" id="883111"/>
    <lineage>
        <taxon>Bacteria</taxon>
        <taxon>Bacillati</taxon>
        <taxon>Bacillota</taxon>
        <taxon>Bacilli</taxon>
        <taxon>Lactobacillales</taxon>
        <taxon>Aerococcaceae</taxon>
        <taxon>Facklamia</taxon>
    </lineage>
</organism>
<gene>
    <name evidence="2" type="ORF">HMPREF9706_01046</name>
</gene>
<dbReference type="InterPro" id="IPR029068">
    <property type="entry name" value="Glyas_Bleomycin-R_OHBP_Dase"/>
</dbReference>
<dbReference type="InterPro" id="IPR037523">
    <property type="entry name" value="VOC_core"/>
</dbReference>
<dbReference type="PANTHER" id="PTHR43279:SF1">
    <property type="entry name" value="CATECHOL-2,3-DIOXYGENASE"/>
    <property type="match status" value="1"/>
</dbReference>
<dbReference type="OrthoDB" id="9792626at2"/>
<protein>
    <recommendedName>
        <fullName evidence="1">VOC domain-containing protein</fullName>
    </recommendedName>
</protein>
<dbReference type="EMBL" id="AGZD01000007">
    <property type="protein sequence ID" value="EKB54856.1"/>
    <property type="molecule type" value="Genomic_DNA"/>
</dbReference>
<reference evidence="2 3" key="1">
    <citation type="submission" date="2012-07" db="EMBL/GenBank/DDBJ databases">
        <title>The Genome Sequence of Facklamia hominis CCUG 36813.</title>
        <authorList>
            <consortium name="The Broad Institute Genome Sequencing Platform"/>
            <person name="Earl A."/>
            <person name="Ward D."/>
            <person name="Feldgarden M."/>
            <person name="Gevers D."/>
            <person name="Huys G."/>
            <person name="Walker B."/>
            <person name="Young S.K."/>
            <person name="Zeng Q."/>
            <person name="Gargeya S."/>
            <person name="Fitzgerald M."/>
            <person name="Haas B."/>
            <person name="Abouelleil A."/>
            <person name="Alvarado L."/>
            <person name="Arachchi H.M."/>
            <person name="Berlin A.M."/>
            <person name="Chapman S.B."/>
            <person name="Goldberg J."/>
            <person name="Griggs A."/>
            <person name="Gujja S."/>
            <person name="Hansen M."/>
            <person name="Howarth C."/>
            <person name="Imamovic A."/>
            <person name="Larimer J."/>
            <person name="McCowen C."/>
            <person name="Montmayeur A."/>
            <person name="Murphy C."/>
            <person name="Neiman D."/>
            <person name="Pearson M."/>
            <person name="Priest M."/>
            <person name="Roberts A."/>
            <person name="Saif S."/>
            <person name="Shea T."/>
            <person name="Sisk P."/>
            <person name="Sykes S."/>
            <person name="Wortman J."/>
            <person name="Nusbaum C."/>
            <person name="Birren B."/>
        </authorList>
    </citation>
    <scope>NUCLEOTIDE SEQUENCE [LARGE SCALE GENOMIC DNA]</scope>
    <source>
        <strain evidence="2 3">CCUG 36813</strain>
    </source>
</reference>
<keyword evidence="3" id="KW-1185">Reference proteome</keyword>
<dbReference type="PATRIC" id="fig|883111.3.peg.1051"/>
<dbReference type="AlphaFoldDB" id="K1LJS5"/>
<accession>K1LJS5</accession>
<feature type="domain" description="VOC" evidence="1">
    <location>
        <begin position="168"/>
        <end position="283"/>
    </location>
</feature>
<dbReference type="InterPro" id="IPR004360">
    <property type="entry name" value="Glyas_Fos-R_dOase_dom"/>
</dbReference>
<dbReference type="PROSITE" id="PS51819">
    <property type="entry name" value="VOC"/>
    <property type="match status" value="2"/>
</dbReference>
<name>K1LJS5_9LACT</name>
<dbReference type="PANTHER" id="PTHR43279">
    <property type="entry name" value="CATECHOL-2,3-DIOXYGENASE"/>
    <property type="match status" value="1"/>
</dbReference>
<evidence type="ECO:0000313" key="2">
    <source>
        <dbReference type="EMBL" id="EKB54856.1"/>
    </source>
</evidence>
<dbReference type="SUPFAM" id="SSF54593">
    <property type="entry name" value="Glyoxalase/Bleomycin resistance protein/Dihydroxybiphenyl dioxygenase"/>
    <property type="match status" value="2"/>
</dbReference>
<comment type="caution">
    <text evidence="2">The sequence shown here is derived from an EMBL/GenBank/DDBJ whole genome shotgun (WGS) entry which is preliminary data.</text>
</comment>
<dbReference type="Gene3D" id="3.10.180.10">
    <property type="entry name" value="2,3-Dihydroxybiphenyl 1,2-Dioxygenase, domain 1"/>
    <property type="match status" value="2"/>
</dbReference>